<keyword evidence="6" id="KW-1185">Reference proteome</keyword>
<dbReference type="RefSeq" id="WP_076690656.1">
    <property type="nucleotide sequence ID" value="NZ_CP018762.1"/>
</dbReference>
<dbReference type="PROSITE" id="PS50051">
    <property type="entry name" value="MCM_2"/>
    <property type="match status" value="1"/>
</dbReference>
<dbReference type="PRINTS" id="PR00830">
    <property type="entry name" value="ENDOLAPTASE"/>
</dbReference>
<dbReference type="Proteomes" id="UP000187185">
    <property type="component" value="Chromosome"/>
</dbReference>
<dbReference type="InterPro" id="IPR001208">
    <property type="entry name" value="MCM_dom"/>
</dbReference>
<dbReference type="Pfam" id="PF13335">
    <property type="entry name" value="Mg_chelatase_C"/>
    <property type="match status" value="1"/>
</dbReference>
<sequence length="509" mass="53344">MTVGRTWGVVLTGLQGDLVEVEADLSNQTPAFCIIGLADRAVGEAHQRVHNACANSDLALPRRRLTANLSPANLPKQGTGLDVAIAIASLATERAIDAASLAETVHIGELGLDGRLRPVPGVLPAVAAAARAGMRRVVVPYANRAEAELVPGVEVFGAVSLRDVARRHGLDVDEVDLEPVPAPVAAEPVGDTELDLADVIGQADAVDALIVAAAGGHHLLMSGPPGAGKTMLARRLPGILPDLDDAAAIQAASLRSLSGMPVAELRRTPPFEAPHHSASVAALVGGGSRTVRPGAIARASGGVLFLDEAGEYGGRALDALRQPLESGSIEIHRAGFRATFPARFQLVLATNPCPCGNYGVPGAECTCPSLAIRRYLGKLSGPLLDRIDIELSLQRVSVARLRDRSGGAGSAAARERVRAARDRAAHRLRDTPWRTNAEVSGAWLRDGPLAPEPAIRRPLDAALHRGSLTLRGYDRVLRVAWSVADLAGRDRLEVADIGRALYLKKGVRG</sequence>
<dbReference type="NCBIfam" id="TIGR00368">
    <property type="entry name" value="YifB family Mg chelatase-like AAA ATPase"/>
    <property type="match status" value="1"/>
</dbReference>
<dbReference type="GO" id="GO:0005524">
    <property type="term" value="F:ATP binding"/>
    <property type="evidence" value="ECO:0007669"/>
    <property type="project" value="UniProtKB-KW"/>
</dbReference>
<dbReference type="InterPro" id="IPR003593">
    <property type="entry name" value="AAA+_ATPase"/>
</dbReference>
<dbReference type="STRING" id="36805.BOH66_08865"/>
<dbReference type="Pfam" id="PF13541">
    <property type="entry name" value="ChlI"/>
    <property type="match status" value="1"/>
</dbReference>
<proteinExistence type="inferred from homology"/>
<dbReference type="SUPFAM" id="SSF54211">
    <property type="entry name" value="Ribosomal protein S5 domain 2-like"/>
    <property type="match status" value="1"/>
</dbReference>
<dbReference type="AlphaFoldDB" id="A0A1P8U8B5"/>
<dbReference type="InterPro" id="IPR025158">
    <property type="entry name" value="Mg_chelat-rel_C"/>
</dbReference>
<keyword evidence="2" id="KW-0547">Nucleotide-binding</keyword>
<dbReference type="InterPro" id="IPR014721">
    <property type="entry name" value="Ribsml_uS5_D2-typ_fold_subgr"/>
</dbReference>
<dbReference type="SUPFAM" id="SSF52540">
    <property type="entry name" value="P-loop containing nucleoside triphosphate hydrolases"/>
    <property type="match status" value="1"/>
</dbReference>
<name>A0A1P8U8B5_9MICO</name>
<dbReference type="PANTHER" id="PTHR32039:SF7">
    <property type="entry name" value="COMPETENCE PROTEIN COMM"/>
    <property type="match status" value="1"/>
</dbReference>
<dbReference type="InterPro" id="IPR045006">
    <property type="entry name" value="CHLI-like"/>
</dbReference>
<comment type="similarity">
    <text evidence="1">Belongs to the Mg-chelatase subunits D/I family. ComM subfamily.</text>
</comment>
<accession>A0A1P8U8B5</accession>
<dbReference type="Pfam" id="PF01078">
    <property type="entry name" value="Mg_chelatase"/>
    <property type="match status" value="1"/>
</dbReference>
<dbReference type="InterPro" id="IPR020568">
    <property type="entry name" value="Ribosomal_Su5_D2-typ_SF"/>
</dbReference>
<dbReference type="InterPro" id="IPR004482">
    <property type="entry name" value="Mg_chelat-rel"/>
</dbReference>
<organism evidence="5 6">
    <name type="scientific">Microbacterium aurum</name>
    <dbReference type="NCBI Taxonomy" id="36805"/>
    <lineage>
        <taxon>Bacteria</taxon>
        <taxon>Bacillati</taxon>
        <taxon>Actinomycetota</taxon>
        <taxon>Actinomycetes</taxon>
        <taxon>Micrococcales</taxon>
        <taxon>Microbacteriaceae</taxon>
        <taxon>Microbacterium</taxon>
    </lineage>
</organism>
<keyword evidence="3" id="KW-0067">ATP-binding</keyword>
<protein>
    <submittedName>
        <fullName evidence="5">Mg chelatase-like protein</fullName>
    </submittedName>
</protein>
<dbReference type="PANTHER" id="PTHR32039">
    <property type="entry name" value="MAGNESIUM-CHELATASE SUBUNIT CHLI"/>
    <property type="match status" value="1"/>
</dbReference>
<gene>
    <name evidence="5" type="ORF">BOH66_08865</name>
</gene>
<dbReference type="Gene3D" id="3.30.230.10">
    <property type="match status" value="1"/>
</dbReference>
<evidence type="ECO:0000313" key="5">
    <source>
        <dbReference type="EMBL" id="APZ34343.1"/>
    </source>
</evidence>
<evidence type="ECO:0000256" key="2">
    <source>
        <dbReference type="ARBA" id="ARBA00022741"/>
    </source>
</evidence>
<dbReference type="InterPro" id="IPR000523">
    <property type="entry name" value="Mg_chelatse_chII-like_cat_dom"/>
</dbReference>
<dbReference type="KEGG" id="maur:BOH66_08865"/>
<evidence type="ECO:0000259" key="4">
    <source>
        <dbReference type="PROSITE" id="PS50051"/>
    </source>
</evidence>
<dbReference type="Gene3D" id="3.40.50.300">
    <property type="entry name" value="P-loop containing nucleotide triphosphate hydrolases"/>
    <property type="match status" value="1"/>
</dbReference>
<feature type="domain" description="MCM C-terminal AAA(+) ATPase" evidence="4">
    <location>
        <begin position="277"/>
        <end position="352"/>
    </location>
</feature>
<dbReference type="OrthoDB" id="9813147at2"/>
<reference evidence="5 6" key="1">
    <citation type="submission" date="2016-12" db="EMBL/GenBank/DDBJ databases">
        <title>Complete genome sequence of Microbacterium aurum KACC 15219.</title>
        <authorList>
            <person name="Jung Y."/>
            <person name="Shin J.-H."/>
            <person name="Lee Y.-J."/>
            <person name="Yi H."/>
            <person name="Bahn Y.-S."/>
            <person name="Kim J.F."/>
            <person name="Lee D.-W."/>
        </authorList>
    </citation>
    <scope>NUCLEOTIDE SEQUENCE [LARGE SCALE GENOMIC DNA]</scope>
    <source>
        <strain evidence="5 6">KACC 15219</strain>
    </source>
</reference>
<evidence type="ECO:0000256" key="3">
    <source>
        <dbReference type="ARBA" id="ARBA00022840"/>
    </source>
</evidence>
<dbReference type="SMART" id="SM00382">
    <property type="entry name" value="AAA"/>
    <property type="match status" value="1"/>
</dbReference>
<dbReference type="CDD" id="cd00009">
    <property type="entry name" value="AAA"/>
    <property type="match status" value="1"/>
</dbReference>
<evidence type="ECO:0000256" key="1">
    <source>
        <dbReference type="ARBA" id="ARBA00006354"/>
    </source>
</evidence>
<evidence type="ECO:0000313" key="6">
    <source>
        <dbReference type="Proteomes" id="UP000187185"/>
    </source>
</evidence>
<dbReference type="EMBL" id="CP018762">
    <property type="protein sequence ID" value="APZ34343.1"/>
    <property type="molecule type" value="Genomic_DNA"/>
</dbReference>
<dbReference type="InterPro" id="IPR027417">
    <property type="entry name" value="P-loop_NTPase"/>
</dbReference>
<dbReference type="GO" id="GO:0003677">
    <property type="term" value="F:DNA binding"/>
    <property type="evidence" value="ECO:0007669"/>
    <property type="project" value="InterPro"/>
</dbReference>